<dbReference type="Pfam" id="PF25597">
    <property type="entry name" value="SH3_retrovirus"/>
    <property type="match status" value="1"/>
</dbReference>
<comment type="caution">
    <text evidence="7">The sequence shown here is derived from an EMBL/GenBank/DDBJ whole genome shotgun (WGS) entry which is preliminary data.</text>
</comment>
<feature type="coiled-coil region" evidence="3">
    <location>
        <begin position="963"/>
        <end position="997"/>
    </location>
</feature>
<name>A0A6L2JP69_TANCI</name>
<dbReference type="InterPro" id="IPR013103">
    <property type="entry name" value="RVT_2"/>
</dbReference>
<dbReference type="PANTHER" id="PTHR42648">
    <property type="entry name" value="TRANSPOSASE, PUTATIVE-RELATED"/>
    <property type="match status" value="1"/>
</dbReference>
<feature type="domain" description="Retroviral polymerase SH3-like" evidence="6">
    <location>
        <begin position="625"/>
        <end position="679"/>
    </location>
</feature>
<feature type="region of interest" description="Disordered" evidence="4">
    <location>
        <begin position="1"/>
        <end position="21"/>
    </location>
</feature>
<dbReference type="PANTHER" id="PTHR42648:SF32">
    <property type="entry name" value="RIBONUCLEASE H-LIKE DOMAIN, GAG-PRE-INTEGRASE DOMAIN PROTEIN-RELATED"/>
    <property type="match status" value="1"/>
</dbReference>
<feature type="compositionally biased region" description="Polar residues" evidence="4">
    <location>
        <begin position="764"/>
        <end position="791"/>
    </location>
</feature>
<keyword evidence="3" id="KW-0175">Coiled coil</keyword>
<protein>
    <submittedName>
        <fullName evidence="7">Retrovirus-related Pol polyprotein from transposon TNT 1-94</fullName>
    </submittedName>
</protein>
<dbReference type="GO" id="GO:0016787">
    <property type="term" value="F:hydrolase activity"/>
    <property type="evidence" value="ECO:0007669"/>
    <property type="project" value="UniProtKB-KW"/>
</dbReference>
<evidence type="ECO:0000313" key="7">
    <source>
        <dbReference type="EMBL" id="GEU38743.1"/>
    </source>
</evidence>
<sequence length="1291" mass="146499">MTLANKAIVSGADNRPPMLEKNMYDSSKSRMDLYMMNRQHGRMILASFENDPLTWPSIEENGVTRPKKYSELSATKSQQYSNNKSSTPLSITYSSNDYQSLVYHNAFSPPSLISQIEYAPIVNQHQQQPEFPSLDSGLTVLEFNQGNCTKINLDNESVNDTLTAKHERYKEQVKVLKEGKNVDLKSKDNVLESCAQSIEIDHLKQTLSEHLKEKESLMQTVTLLKNNFKKEESRNIDREIALEKRVKQLDNIVFKRNQSVQTVHMLMKPQFFYDHTIKQALGIQNPFYLKKAQQLKPNLFDGNAIEKTSAITILDSEETLMLAEERIESQPLGNTKKAKIQQPPSSTQKNKVEAHPKIVKTSLKNKTRTIEPKGTASVQHSTLNANSKLICVKCNGCMISDNHDLCVLNVVTAHVKSKPLKKNSKRKVWKPTGKVFINIGYTWRPTSWTFTIFGNVCHLTRITTNTEVPSRKSIAVDTNTHKPVVTLVYLKKPKISKSTDPVSKSKVVITVPANKKEPTRKGLIQGLPKLKFEKDHLCYAYAMGKSKKKPHKPKYEDTNQGKLYLLHMDIYGPMRVASVNEKKSVVTACYTQNRSIIRLRHGKTPYELLHDKLPDLTLFYVFGTLCYLTNDSKNMGKLQPKVDIGIFIGYVPIKKALWIYNQRTRRNIETIHGDFDELTAMASKHSSLGPAVHEMTPTIISSGFVPNLVLSTTFVPPSRTDWDILFQPLFDELLTLPPSVDHPTLEVIAPIAEVVTPEPIASIGSPSSTTVDQDAPSPSHSQTTSKTQSPILPNDVEEDNHDLDIYKVKLDELGGILKNKARLLARGYHQEEGIDFATHINMVVYQIDVKTMFLNGNLQEEVYFSQPDGFVDTDNANHVYKLKKALYGFKQASRVWYDMLSSFMISQDFFKGSVDPTLFIWRESKELVLSVEERLVYYKKNKDVLIDQINVLNLDVKLRDKVLAEYTKKLEKAKKERDELKLILEKLQNSSKSLNALLESQVSDKDKTRLGYKAASPAVEGFVNSYKLLETQENQSDKGYHEVFLPFIGNYMPPKCDLRQIDKHFESESVDVSTVSSSDCKTIKTVDVKGVVSKEEPKLVKKNSFSPPIIEDWVSESEKEDEPKFRKQANTAKGKVVVNAVKGNGFNAVKASTCWEWRPKKNVLDHVSKHNNASMTLKRLYYIDAQGRSKSRQRRINPIKDIMKSPPPFTGNYMPPKCDLRLIDEHFENESVDVSTVSSSDGKTVKTVDVKGVVNKEEPKPIKKNSFSPPIIKDWVSESKEEDEPKFQKQV</sequence>
<evidence type="ECO:0000259" key="5">
    <source>
        <dbReference type="Pfam" id="PF07727"/>
    </source>
</evidence>
<reference evidence="7" key="1">
    <citation type="journal article" date="2019" name="Sci. Rep.">
        <title>Draft genome of Tanacetum cinerariifolium, the natural source of mosquito coil.</title>
        <authorList>
            <person name="Yamashiro T."/>
            <person name="Shiraishi A."/>
            <person name="Satake H."/>
            <person name="Nakayama K."/>
        </authorList>
    </citation>
    <scope>NUCLEOTIDE SEQUENCE</scope>
</reference>
<evidence type="ECO:0000256" key="3">
    <source>
        <dbReference type="SAM" id="Coils"/>
    </source>
</evidence>
<evidence type="ECO:0000256" key="1">
    <source>
        <dbReference type="ARBA" id="ARBA00022723"/>
    </source>
</evidence>
<feature type="domain" description="Reverse transcriptase Ty1/copia-type" evidence="5">
    <location>
        <begin position="836"/>
        <end position="945"/>
    </location>
</feature>
<dbReference type="InterPro" id="IPR057670">
    <property type="entry name" value="SH3_retrovirus"/>
</dbReference>
<evidence type="ECO:0000259" key="6">
    <source>
        <dbReference type="Pfam" id="PF25597"/>
    </source>
</evidence>
<keyword evidence="1" id="KW-0479">Metal-binding</keyword>
<keyword evidence="2" id="KW-0378">Hydrolase</keyword>
<feature type="region of interest" description="Disordered" evidence="4">
    <location>
        <begin position="762"/>
        <end position="797"/>
    </location>
</feature>
<feature type="coiled-coil region" evidence="3">
    <location>
        <begin position="159"/>
        <end position="227"/>
    </location>
</feature>
<evidence type="ECO:0000256" key="2">
    <source>
        <dbReference type="ARBA" id="ARBA00022801"/>
    </source>
</evidence>
<organism evidence="7">
    <name type="scientific">Tanacetum cinerariifolium</name>
    <name type="common">Dalmatian daisy</name>
    <name type="synonym">Chrysanthemum cinerariifolium</name>
    <dbReference type="NCBI Taxonomy" id="118510"/>
    <lineage>
        <taxon>Eukaryota</taxon>
        <taxon>Viridiplantae</taxon>
        <taxon>Streptophyta</taxon>
        <taxon>Embryophyta</taxon>
        <taxon>Tracheophyta</taxon>
        <taxon>Spermatophyta</taxon>
        <taxon>Magnoliopsida</taxon>
        <taxon>eudicotyledons</taxon>
        <taxon>Gunneridae</taxon>
        <taxon>Pentapetalae</taxon>
        <taxon>asterids</taxon>
        <taxon>campanulids</taxon>
        <taxon>Asterales</taxon>
        <taxon>Asteraceae</taxon>
        <taxon>Asteroideae</taxon>
        <taxon>Anthemideae</taxon>
        <taxon>Anthemidinae</taxon>
        <taxon>Tanacetum</taxon>
    </lineage>
</organism>
<dbReference type="Pfam" id="PF07727">
    <property type="entry name" value="RVT_2"/>
    <property type="match status" value="1"/>
</dbReference>
<feature type="region of interest" description="Disordered" evidence="4">
    <location>
        <begin position="333"/>
        <end position="354"/>
    </location>
</feature>
<dbReference type="EMBL" id="BKCJ010001088">
    <property type="protein sequence ID" value="GEU38743.1"/>
    <property type="molecule type" value="Genomic_DNA"/>
</dbReference>
<evidence type="ECO:0000256" key="4">
    <source>
        <dbReference type="SAM" id="MobiDB-lite"/>
    </source>
</evidence>
<gene>
    <name evidence="7" type="ORF">Tci_010721</name>
</gene>
<dbReference type="GO" id="GO:0046872">
    <property type="term" value="F:metal ion binding"/>
    <property type="evidence" value="ECO:0007669"/>
    <property type="project" value="UniProtKB-KW"/>
</dbReference>
<accession>A0A6L2JP69</accession>
<proteinExistence type="predicted"/>
<dbReference type="InterPro" id="IPR039537">
    <property type="entry name" value="Retrotran_Ty1/copia-like"/>
</dbReference>